<name>A0ABW0GL33_9MICO</name>
<evidence type="ECO:0000313" key="2">
    <source>
        <dbReference type="Proteomes" id="UP001596122"/>
    </source>
</evidence>
<proteinExistence type="predicted"/>
<protein>
    <submittedName>
        <fullName evidence="1">Uncharacterized protein</fullName>
    </submittedName>
</protein>
<gene>
    <name evidence="1" type="ORF">ACFPJ6_07365</name>
</gene>
<comment type="caution">
    <text evidence="1">The sequence shown here is derived from an EMBL/GenBank/DDBJ whole genome shotgun (WGS) entry which is preliminary data.</text>
</comment>
<organism evidence="1 2">
    <name type="scientific">Aquipuribacter nitratireducens</name>
    <dbReference type="NCBI Taxonomy" id="650104"/>
    <lineage>
        <taxon>Bacteria</taxon>
        <taxon>Bacillati</taxon>
        <taxon>Actinomycetota</taxon>
        <taxon>Actinomycetes</taxon>
        <taxon>Micrococcales</taxon>
        <taxon>Intrasporangiaceae</taxon>
        <taxon>Aquipuribacter</taxon>
    </lineage>
</organism>
<dbReference type="Proteomes" id="UP001596122">
    <property type="component" value="Unassembled WGS sequence"/>
</dbReference>
<dbReference type="EMBL" id="JBHSLD010000007">
    <property type="protein sequence ID" value="MFC5380603.1"/>
    <property type="molecule type" value="Genomic_DNA"/>
</dbReference>
<sequence>MADDTVRFEVEGGYTGQARALTVHPDGTAEVEVSGHRSTGRLPASTVAELTAALDRAGGLDAVVPGAGTPPGADRQRYTLTYRGATAVAHDGAVPDRLQEAVRLLRQAMTSLRR</sequence>
<evidence type="ECO:0000313" key="1">
    <source>
        <dbReference type="EMBL" id="MFC5380603.1"/>
    </source>
</evidence>
<keyword evidence="2" id="KW-1185">Reference proteome</keyword>
<dbReference type="RefSeq" id="WP_340267959.1">
    <property type="nucleotide sequence ID" value="NZ_JBBEOG010000002.1"/>
</dbReference>
<reference evidence="2" key="1">
    <citation type="journal article" date="2019" name="Int. J. Syst. Evol. Microbiol.">
        <title>The Global Catalogue of Microorganisms (GCM) 10K type strain sequencing project: providing services to taxonomists for standard genome sequencing and annotation.</title>
        <authorList>
            <consortium name="The Broad Institute Genomics Platform"/>
            <consortium name="The Broad Institute Genome Sequencing Center for Infectious Disease"/>
            <person name="Wu L."/>
            <person name="Ma J."/>
        </authorList>
    </citation>
    <scope>NUCLEOTIDE SEQUENCE [LARGE SCALE GENOMIC DNA]</scope>
    <source>
        <strain evidence="2">CCUG 43114</strain>
    </source>
</reference>
<accession>A0ABW0GL33</accession>